<keyword evidence="1" id="KW-1133">Transmembrane helix</keyword>
<dbReference type="RefSeq" id="WP_035343659.1">
    <property type="nucleotide sequence ID" value="NZ_BAUU01000013.1"/>
</dbReference>
<evidence type="ECO:0000313" key="2">
    <source>
        <dbReference type="EMBL" id="GAE30736.1"/>
    </source>
</evidence>
<feature type="transmembrane region" description="Helical" evidence="1">
    <location>
        <begin position="33"/>
        <end position="54"/>
    </location>
</feature>
<accession>W4QF78</accession>
<evidence type="ECO:0000313" key="3">
    <source>
        <dbReference type="Proteomes" id="UP000018895"/>
    </source>
</evidence>
<feature type="transmembrane region" description="Helical" evidence="1">
    <location>
        <begin position="66"/>
        <end position="84"/>
    </location>
</feature>
<organism evidence="2 3">
    <name type="scientific">Halalkalibacter hemicellulosilyticusJCM 9152</name>
    <dbReference type="NCBI Taxonomy" id="1236971"/>
    <lineage>
        <taxon>Bacteria</taxon>
        <taxon>Bacillati</taxon>
        <taxon>Bacillota</taxon>
        <taxon>Bacilli</taxon>
        <taxon>Bacillales</taxon>
        <taxon>Bacillaceae</taxon>
        <taxon>Halalkalibacter</taxon>
    </lineage>
</organism>
<feature type="transmembrane region" description="Helical" evidence="1">
    <location>
        <begin position="96"/>
        <end position="114"/>
    </location>
</feature>
<dbReference type="AlphaFoldDB" id="W4QF78"/>
<reference evidence="2" key="1">
    <citation type="journal article" date="2014" name="Genome Announc.">
        <title>Draft Genome Sequences of Three Alkaliphilic Bacillus Strains, Bacillus wakoensis JCM 9140T, Bacillus akibai JCM 9157T, and Bacillus hemicellulosilyticus JCM 9152T.</title>
        <authorList>
            <person name="Yuki M."/>
            <person name="Oshima K."/>
            <person name="Suda W."/>
            <person name="Oshida Y."/>
            <person name="Kitamura K."/>
            <person name="Iida T."/>
            <person name="Hattori M."/>
            <person name="Ohkuma M."/>
        </authorList>
    </citation>
    <scope>NUCLEOTIDE SEQUENCE [LARGE SCALE GENOMIC DNA]</scope>
    <source>
        <strain evidence="2">JCM 9152</strain>
    </source>
</reference>
<gene>
    <name evidence="2" type="ORF">JCM9152_2152</name>
</gene>
<dbReference type="Proteomes" id="UP000018895">
    <property type="component" value="Unassembled WGS sequence"/>
</dbReference>
<comment type="caution">
    <text evidence="2">The sequence shown here is derived from an EMBL/GenBank/DDBJ whole genome shotgun (WGS) entry which is preliminary data.</text>
</comment>
<keyword evidence="1" id="KW-0472">Membrane</keyword>
<protein>
    <submittedName>
        <fullName evidence="2">Uncharacterized protein</fullName>
    </submittedName>
</protein>
<dbReference type="EMBL" id="BAUU01000013">
    <property type="protein sequence ID" value="GAE30736.1"/>
    <property type="molecule type" value="Genomic_DNA"/>
</dbReference>
<dbReference type="STRING" id="1236971.JCM9152_2152"/>
<keyword evidence="3" id="KW-1185">Reference proteome</keyword>
<proteinExistence type="predicted"/>
<dbReference type="OrthoDB" id="2877576at2"/>
<evidence type="ECO:0000256" key="1">
    <source>
        <dbReference type="SAM" id="Phobius"/>
    </source>
</evidence>
<feature type="transmembrane region" description="Helical" evidence="1">
    <location>
        <begin position="121"/>
        <end position="141"/>
    </location>
</feature>
<name>W4QF78_9BACI</name>
<feature type="transmembrane region" description="Helical" evidence="1">
    <location>
        <begin position="147"/>
        <end position="167"/>
    </location>
</feature>
<sequence>MWFLIIVVMFVATIGLTMGGLLAAPKYPPRPLQVILFALAFSLFCYVGMIFGMFMPSWFAFRFVEILISIVSLLIIIAAVTRYHPTLGFFHPEDRVLPALLALLFFLMGFEWGILEMRTFFTLFAGLLFFFAMAFGIVIQIQIRQFLWRYSYHVYTPLIWLLFVGMLKLL</sequence>
<keyword evidence="1" id="KW-0812">Transmembrane</keyword>